<reference evidence="9" key="1">
    <citation type="journal article" date="2019" name="Int. J. Syst. Evol. Microbiol.">
        <title>The Global Catalogue of Microorganisms (GCM) 10K type strain sequencing project: providing services to taxonomists for standard genome sequencing and annotation.</title>
        <authorList>
            <consortium name="The Broad Institute Genomics Platform"/>
            <consortium name="The Broad Institute Genome Sequencing Center for Infectious Disease"/>
            <person name="Wu L."/>
            <person name="Ma J."/>
        </authorList>
    </citation>
    <scope>NUCLEOTIDE SEQUENCE [LARGE SCALE GENOMIC DNA]</scope>
    <source>
        <strain evidence="9">KCTC 13193</strain>
    </source>
</reference>
<keyword evidence="9" id="KW-1185">Reference proteome</keyword>
<organism evidence="8 9">
    <name type="scientific">Virgibacillus sediminis</name>
    <dbReference type="NCBI Taxonomy" id="202260"/>
    <lineage>
        <taxon>Bacteria</taxon>
        <taxon>Bacillati</taxon>
        <taxon>Bacillota</taxon>
        <taxon>Bacilli</taxon>
        <taxon>Bacillales</taxon>
        <taxon>Bacillaceae</taxon>
        <taxon>Virgibacillus</taxon>
    </lineage>
</organism>
<keyword evidence="8" id="KW-0969">Cilium</keyword>
<dbReference type="InterPro" id="IPR010809">
    <property type="entry name" value="FliD_C"/>
</dbReference>
<accession>A0ABV7A2S3</accession>
<proteinExistence type="inferred from homology"/>
<gene>
    <name evidence="8" type="ORF">ACFODW_02620</name>
</gene>
<dbReference type="InterPro" id="IPR040026">
    <property type="entry name" value="FliD"/>
</dbReference>
<dbReference type="PANTHER" id="PTHR30288:SF0">
    <property type="entry name" value="FLAGELLAR HOOK-ASSOCIATED PROTEIN 2"/>
    <property type="match status" value="1"/>
</dbReference>
<evidence type="ECO:0000256" key="3">
    <source>
        <dbReference type="ARBA" id="ARBA00023054"/>
    </source>
</evidence>
<keyword evidence="8" id="KW-0966">Cell projection</keyword>
<protein>
    <recommendedName>
        <fullName evidence="5">Flagellar hook-associated protein 2</fullName>
        <shortName evidence="5">HAP2</shortName>
    </recommendedName>
    <alternativeName>
        <fullName evidence="5">Flagellar cap protein</fullName>
    </alternativeName>
</protein>
<dbReference type="PANTHER" id="PTHR30288">
    <property type="entry name" value="FLAGELLAR CAP/ASSEMBLY PROTEIN FLID"/>
    <property type="match status" value="1"/>
</dbReference>
<name>A0ABV7A2S3_9BACI</name>
<evidence type="ECO:0000259" key="6">
    <source>
        <dbReference type="Pfam" id="PF02465"/>
    </source>
</evidence>
<dbReference type="RefSeq" id="WP_390302528.1">
    <property type="nucleotide sequence ID" value="NZ_JBHRRZ010000003.1"/>
</dbReference>
<evidence type="ECO:0000313" key="8">
    <source>
        <dbReference type="EMBL" id="MFC2947259.1"/>
    </source>
</evidence>
<keyword evidence="5" id="KW-0964">Secreted</keyword>
<dbReference type="InterPro" id="IPR003481">
    <property type="entry name" value="FliD_N"/>
</dbReference>
<evidence type="ECO:0000256" key="2">
    <source>
        <dbReference type="ARBA" id="ARBA00011255"/>
    </source>
</evidence>
<keyword evidence="8" id="KW-0282">Flagellum</keyword>
<dbReference type="EMBL" id="JBHRRZ010000003">
    <property type="protein sequence ID" value="MFC2947259.1"/>
    <property type="molecule type" value="Genomic_DNA"/>
</dbReference>
<comment type="function">
    <text evidence="5">Required for morphogenesis and for the elongation of the flagellar filament by facilitating polymerization of the flagellin monomers at the tip of growing filament. Forms a capping structure, which prevents flagellin subunits (transported through the central channel of the flagellum) from leaking out without polymerization at the distal end.</text>
</comment>
<keyword evidence="3" id="KW-0175">Coiled coil</keyword>
<evidence type="ECO:0000313" key="9">
    <source>
        <dbReference type="Proteomes" id="UP001595387"/>
    </source>
</evidence>
<dbReference type="Proteomes" id="UP001595387">
    <property type="component" value="Unassembled WGS sequence"/>
</dbReference>
<evidence type="ECO:0000256" key="4">
    <source>
        <dbReference type="ARBA" id="ARBA00023143"/>
    </source>
</evidence>
<comment type="subunit">
    <text evidence="2 5">Homopentamer.</text>
</comment>
<comment type="subcellular location">
    <subcellularLocation>
        <location evidence="5">Secreted</location>
    </subcellularLocation>
    <subcellularLocation>
        <location evidence="5">Bacterial flagellum</location>
    </subcellularLocation>
</comment>
<dbReference type="Pfam" id="PF02465">
    <property type="entry name" value="FliD_N"/>
    <property type="match status" value="1"/>
</dbReference>
<dbReference type="NCBIfam" id="NF005833">
    <property type="entry name" value="PRK07737.1"/>
    <property type="match status" value="1"/>
</dbReference>
<dbReference type="Pfam" id="PF07195">
    <property type="entry name" value="FliD_C"/>
    <property type="match status" value="1"/>
</dbReference>
<sequence>MRIGGLATGMDIDQLVEKLMTTEKMPLDKLNQDKTKLEWQRDGFRDINRKLSELDGMMLDMKMSRTYNSKTVTSSQPSAVTATATTSAMEGSYNIKVTQLATNAINVGGKIDLTADEPLVNHTNLQEGDSVSFQTYDEETKAMKTHTYEIGATDTLKDVLKRISDDDNHVRAFYDAGTNQVVMETTRTGVYNPNGGNEIVFGDESGFDSFFGPILAMGTEREAKDAMFTYNEAYTVESKENSYNLNGITFNFNSPTVGDGATLNVASDTDSAFDNIMKFVDKYNEVIEALGDTQKEERYRDYSPLTDEQKEEMSEKEIELWEEKAKSGILRGESAISNGLFDMRKGWYAAVETGGAYTSLTQIGITTSNNYMDGGKLIVNEEELKAALSKDPGSVQKLFSNSSEGNSRGLVNRLEDAVERTMGKIEDRAGKGSDTLEGYTLGRRMKDLNQRIASFEKRLVQIEDRYWRQFTAMEKAISQMNNQSAMLMSNFGGGQM</sequence>
<keyword evidence="4 5" id="KW-0975">Bacterial flagellum</keyword>
<evidence type="ECO:0000256" key="1">
    <source>
        <dbReference type="ARBA" id="ARBA00009764"/>
    </source>
</evidence>
<evidence type="ECO:0000259" key="7">
    <source>
        <dbReference type="Pfam" id="PF07195"/>
    </source>
</evidence>
<feature type="domain" description="Flagellar hook-associated protein 2 N-terminal" evidence="6">
    <location>
        <begin position="8"/>
        <end position="103"/>
    </location>
</feature>
<evidence type="ECO:0000256" key="5">
    <source>
        <dbReference type="RuleBase" id="RU362066"/>
    </source>
</evidence>
<comment type="similarity">
    <text evidence="1 5">Belongs to the FliD family.</text>
</comment>
<feature type="domain" description="Flagellar hook-associated protein 2 C-terminal" evidence="7">
    <location>
        <begin position="223"/>
        <end position="482"/>
    </location>
</feature>
<comment type="caution">
    <text evidence="8">The sequence shown here is derived from an EMBL/GenBank/DDBJ whole genome shotgun (WGS) entry which is preliminary data.</text>
</comment>